<dbReference type="SUPFAM" id="SSF55874">
    <property type="entry name" value="ATPase domain of HSP90 chaperone/DNA topoisomerase II/histidine kinase"/>
    <property type="match status" value="2"/>
</dbReference>
<keyword evidence="1" id="KW-0175">Coiled coil</keyword>
<dbReference type="Gene3D" id="3.30.565.10">
    <property type="entry name" value="Histidine kinase-like ATPase, C-terminal domain"/>
    <property type="match status" value="2"/>
</dbReference>
<dbReference type="Pfam" id="PF13589">
    <property type="entry name" value="HATPase_c_3"/>
    <property type="match status" value="1"/>
</dbReference>
<reference evidence="3" key="2">
    <citation type="journal article" date="2023" name="Pathogens">
        <title>Pathological Features and Genomic Characterization of an Actinobacillus equuli subsp. equuli Bearing Unique Virulence-Associated Genes from an Adult Horse with Pleuropneumonia.</title>
        <authorList>
            <person name="Kamali M."/>
            <person name="Carossino M."/>
            <person name="Del Piero F."/>
            <person name="Peak L."/>
            <person name="Mitchell M.S."/>
            <person name="Willette J."/>
            <person name="Baker R."/>
            <person name="Li F."/>
            <person name="Kenez A."/>
            <person name="Balasuriya U.B.R."/>
            <person name="Go Y.Y."/>
        </authorList>
    </citation>
    <scope>NUCLEOTIDE SEQUENCE</scope>
    <source>
        <strain evidence="3">4524</strain>
    </source>
</reference>
<dbReference type="InterPro" id="IPR036890">
    <property type="entry name" value="HATPase_C_sf"/>
</dbReference>
<comment type="caution">
    <text evidence="3">The sequence shown here is derived from an EMBL/GenBank/DDBJ whole genome shotgun (WGS) entry which is preliminary data.</text>
</comment>
<protein>
    <submittedName>
        <fullName evidence="3">ATP-binding protein</fullName>
    </submittedName>
</protein>
<dbReference type="SMART" id="SM00387">
    <property type="entry name" value="HATPase_c"/>
    <property type="match status" value="1"/>
</dbReference>
<dbReference type="InterPro" id="IPR003594">
    <property type="entry name" value="HATPase_dom"/>
</dbReference>
<evidence type="ECO:0000313" key="3">
    <source>
        <dbReference type="EMBL" id="MDE8034782.1"/>
    </source>
</evidence>
<evidence type="ECO:0000259" key="2">
    <source>
        <dbReference type="PROSITE" id="PS50109"/>
    </source>
</evidence>
<dbReference type="PANTHER" id="PTHR43065">
    <property type="entry name" value="SENSOR HISTIDINE KINASE"/>
    <property type="match status" value="1"/>
</dbReference>
<dbReference type="EMBL" id="JAPHVQ010000005">
    <property type="protein sequence ID" value="MDE8034782.1"/>
    <property type="molecule type" value="Genomic_DNA"/>
</dbReference>
<dbReference type="AlphaFoldDB" id="A0A9X4JCF7"/>
<feature type="domain" description="Histidine kinase" evidence="2">
    <location>
        <begin position="522"/>
        <end position="735"/>
    </location>
</feature>
<name>A0A9X4JCF7_ACTEU</name>
<evidence type="ECO:0000313" key="4">
    <source>
        <dbReference type="Proteomes" id="UP001142444"/>
    </source>
</evidence>
<dbReference type="PROSITE" id="PS50109">
    <property type="entry name" value="HIS_KIN"/>
    <property type="match status" value="1"/>
</dbReference>
<dbReference type="GO" id="GO:0005524">
    <property type="term" value="F:ATP binding"/>
    <property type="evidence" value="ECO:0007669"/>
    <property type="project" value="UniProtKB-KW"/>
</dbReference>
<dbReference type="InterPro" id="IPR005467">
    <property type="entry name" value="His_kinase_dom"/>
</dbReference>
<feature type="coiled-coil region" evidence="1">
    <location>
        <begin position="467"/>
        <end position="494"/>
    </location>
</feature>
<organism evidence="3 4">
    <name type="scientific">Actinobacillus equuli subsp. equuli</name>
    <dbReference type="NCBI Taxonomy" id="202947"/>
    <lineage>
        <taxon>Bacteria</taxon>
        <taxon>Pseudomonadati</taxon>
        <taxon>Pseudomonadota</taxon>
        <taxon>Gammaproteobacteria</taxon>
        <taxon>Pasteurellales</taxon>
        <taxon>Pasteurellaceae</taxon>
        <taxon>Actinobacillus</taxon>
    </lineage>
</organism>
<keyword evidence="3" id="KW-0547">Nucleotide-binding</keyword>
<keyword evidence="4" id="KW-1185">Reference proteome</keyword>
<sequence>MTEKLKYIIEDNILAEILGQQNFSTKESAILELVKNAYDAGSTELYIDFLKDKQGKNILTVTDNGTGMNYLGIQNTWMHVGKTSRGYLDSVTNRVYAGSKGIGRFALARLGKNIEMYTRQMDGEGLLWKTDWNNSTLEQSTDVSKGTTFIIHNLRDNWGIKSIESLKSYLSKVYFNDQMKIYINNSLTNEVIKEKVELLWNTPCLGENFVSDLYFEFDSNNFTLFCRINSDEFKSTAENMTKNSLIYIESKIDIFKEFKNNIFELIKDDLSFSSYDDSRKVYEFLRRVGSFKGHLYFSLSNINNIDYEKFEYKYKNLLNRYANGIILYRNAFSIDSYEGRVDWLNLSRRAAASPAAASHPTGTWRVRANQLSGFILIDKEDNKYIEDLSNRQGIVENIYFEFFKKIVITSIEFFEGYRQGIIRDINKYKELDKYNSYSESNLKTAESILGNIQRKPEDLNKITLEDLNTIHDELNRKNKEIDSIKIEKEKIEENYRYETQLLNVLATSQLKISSLGHEINNNRNELVRNPLKIEEELKKKLNWDELNLVSPKNKNIPYLIDSLKKGINKVINLIDNILDESKKENFLSKEYLMKELVEIIINKWKEQYVWVDFKVELNGNEYINISSDYIMIILDNLILNSIQQNDRRSNLNICVSLSYDGESLILRYSDDGKGLEEKYLANPMKILNVHETSRVNGHGLGMWIVNNTIHKLGGEITEISSNGGFSLSAVMHIYNK</sequence>
<proteinExistence type="predicted"/>
<accession>A0A9X4JCF7</accession>
<dbReference type="Proteomes" id="UP001142444">
    <property type="component" value="Unassembled WGS sequence"/>
</dbReference>
<gene>
    <name evidence="3" type="ORF">OQ257_06335</name>
</gene>
<keyword evidence="3" id="KW-0067">ATP-binding</keyword>
<evidence type="ECO:0000256" key="1">
    <source>
        <dbReference type="SAM" id="Coils"/>
    </source>
</evidence>
<dbReference type="RefSeq" id="WP_275217871.1">
    <property type="nucleotide sequence ID" value="NZ_JAPHVQ010000005.1"/>
</dbReference>
<dbReference type="Pfam" id="PF02518">
    <property type="entry name" value="HATPase_c"/>
    <property type="match status" value="1"/>
</dbReference>
<reference evidence="3" key="1">
    <citation type="submission" date="2022-11" db="EMBL/GenBank/DDBJ databases">
        <authorList>
            <person name="Kamali M."/>
            <person name="Peak L."/>
            <person name="Go Y.Y."/>
            <person name="Balasuriya U.B.R."/>
            <person name="Carossino M."/>
        </authorList>
    </citation>
    <scope>NUCLEOTIDE SEQUENCE</scope>
    <source>
        <strain evidence="3">4524</strain>
    </source>
</reference>